<dbReference type="EMBL" id="KZ302422">
    <property type="protein sequence ID" value="PFH45359.1"/>
    <property type="molecule type" value="Genomic_DNA"/>
</dbReference>
<protein>
    <recommendedName>
        <fullName evidence="10">G-alpha-domain-containing protein</fullName>
    </recommendedName>
</protein>
<gene>
    <name evidence="8" type="ORF">AMATHDRAFT_71794</name>
</gene>
<dbReference type="InterPro" id="IPR011025">
    <property type="entry name" value="GproteinA_insert"/>
</dbReference>
<evidence type="ECO:0000256" key="6">
    <source>
        <dbReference type="PIRSR" id="PIRSR601019-2"/>
    </source>
</evidence>
<evidence type="ECO:0000256" key="3">
    <source>
        <dbReference type="ARBA" id="ARBA00023134"/>
    </source>
</evidence>
<dbReference type="GO" id="GO:0007188">
    <property type="term" value="P:adenylate cyclase-modulating G protein-coupled receptor signaling pathway"/>
    <property type="evidence" value="ECO:0007669"/>
    <property type="project" value="TreeGrafter"/>
</dbReference>
<feature type="compositionally biased region" description="Basic residues" evidence="7">
    <location>
        <begin position="1"/>
        <end position="12"/>
    </location>
</feature>
<dbReference type="PRINTS" id="PR00318">
    <property type="entry name" value="GPROTEINA"/>
</dbReference>
<feature type="compositionally biased region" description="Basic and acidic residues" evidence="7">
    <location>
        <begin position="30"/>
        <end position="44"/>
    </location>
</feature>
<evidence type="ECO:0000256" key="7">
    <source>
        <dbReference type="SAM" id="MobiDB-lite"/>
    </source>
</evidence>
<keyword evidence="2 5" id="KW-0547">Nucleotide-binding</keyword>
<feature type="binding site" evidence="6">
    <location>
        <position position="342"/>
    </location>
    <ligand>
        <name>Mg(2+)</name>
        <dbReference type="ChEBI" id="CHEBI:18420"/>
    </ligand>
</feature>
<dbReference type="GO" id="GO:0046872">
    <property type="term" value="F:metal ion binding"/>
    <property type="evidence" value="ECO:0007669"/>
    <property type="project" value="UniProtKB-KW"/>
</dbReference>
<evidence type="ECO:0000256" key="2">
    <source>
        <dbReference type="ARBA" id="ARBA00022741"/>
    </source>
</evidence>
<dbReference type="Pfam" id="PF00503">
    <property type="entry name" value="G-alpha"/>
    <property type="match status" value="1"/>
</dbReference>
<dbReference type="GO" id="GO:0005737">
    <property type="term" value="C:cytoplasm"/>
    <property type="evidence" value="ECO:0007669"/>
    <property type="project" value="TreeGrafter"/>
</dbReference>
<dbReference type="Proteomes" id="UP000242287">
    <property type="component" value="Unassembled WGS sequence"/>
</dbReference>
<dbReference type="GO" id="GO:0031683">
    <property type="term" value="F:G-protein beta/gamma-subunit complex binding"/>
    <property type="evidence" value="ECO:0007669"/>
    <property type="project" value="InterPro"/>
</dbReference>
<dbReference type="InterPro" id="IPR027417">
    <property type="entry name" value="P-loop_NTPase"/>
</dbReference>
<dbReference type="CDD" id="cd00066">
    <property type="entry name" value="G-alpha"/>
    <property type="match status" value="1"/>
</dbReference>
<evidence type="ECO:0008006" key="10">
    <source>
        <dbReference type="Google" id="ProtNLM"/>
    </source>
</evidence>
<evidence type="ECO:0000313" key="9">
    <source>
        <dbReference type="Proteomes" id="UP000242287"/>
    </source>
</evidence>
<dbReference type="OrthoDB" id="5817230at2759"/>
<dbReference type="PROSITE" id="PS51882">
    <property type="entry name" value="G_ALPHA"/>
    <property type="match status" value="1"/>
</dbReference>
<dbReference type="GO" id="GO:0005525">
    <property type="term" value="F:GTP binding"/>
    <property type="evidence" value="ECO:0007669"/>
    <property type="project" value="UniProtKB-KW"/>
</dbReference>
<dbReference type="AlphaFoldDB" id="A0A2A9N6L2"/>
<dbReference type="STRING" id="703135.A0A2A9N6L2"/>
<keyword evidence="9" id="KW-1185">Reference proteome</keyword>
<dbReference type="PANTHER" id="PTHR10218:SF360">
    <property type="entry name" value="GUANINE NUCLEOTIDE-BINDING PROTEIN SUBUNIT ALPHA HOMOLOG"/>
    <property type="match status" value="1"/>
</dbReference>
<feature type="binding site" evidence="5">
    <location>
        <begin position="436"/>
        <end position="439"/>
    </location>
    <ligand>
        <name>GTP</name>
        <dbReference type="ChEBI" id="CHEBI:37565"/>
    </ligand>
</feature>
<dbReference type="GO" id="GO:0001664">
    <property type="term" value="F:G protein-coupled receptor binding"/>
    <property type="evidence" value="ECO:0007669"/>
    <property type="project" value="TreeGrafter"/>
</dbReference>
<evidence type="ECO:0000256" key="4">
    <source>
        <dbReference type="ARBA" id="ARBA00023224"/>
    </source>
</evidence>
<dbReference type="PANTHER" id="PTHR10218">
    <property type="entry name" value="GTP-BINDING PROTEIN ALPHA SUBUNIT"/>
    <property type="match status" value="1"/>
</dbReference>
<reference evidence="8 9" key="1">
    <citation type="submission" date="2014-02" db="EMBL/GenBank/DDBJ databases">
        <title>Transposable element dynamics among asymbiotic and ectomycorrhizal Amanita fungi.</title>
        <authorList>
            <consortium name="DOE Joint Genome Institute"/>
            <person name="Hess J."/>
            <person name="Skrede I."/>
            <person name="Wolfe B."/>
            <person name="LaButti K."/>
            <person name="Ohm R.A."/>
            <person name="Grigoriev I.V."/>
            <person name="Pringle A."/>
        </authorList>
    </citation>
    <scope>NUCLEOTIDE SEQUENCE [LARGE SCALE GENOMIC DNA]</scope>
    <source>
        <strain evidence="8 9">SKay4041</strain>
    </source>
</reference>
<keyword evidence="4" id="KW-0807">Transducer</keyword>
<feature type="region of interest" description="Disordered" evidence="7">
    <location>
        <begin position="1"/>
        <end position="44"/>
    </location>
</feature>
<keyword evidence="1 6" id="KW-0479">Metal-binding</keyword>
<dbReference type="SMART" id="SM00275">
    <property type="entry name" value="G_alpha"/>
    <property type="match status" value="1"/>
</dbReference>
<keyword evidence="6" id="KW-0460">Magnesium</keyword>
<dbReference type="GO" id="GO:0005834">
    <property type="term" value="C:heterotrimeric G-protein complex"/>
    <property type="evidence" value="ECO:0007669"/>
    <property type="project" value="TreeGrafter"/>
</dbReference>
<keyword evidence="3 5" id="KW-0342">GTP-binding</keyword>
<proteinExistence type="predicted"/>
<accession>A0A2A9N6L2</accession>
<dbReference type="Gene3D" id="3.40.50.300">
    <property type="entry name" value="P-loop containing nucleotide triphosphate hydrolases"/>
    <property type="match status" value="2"/>
</dbReference>
<dbReference type="InterPro" id="IPR001019">
    <property type="entry name" value="Gprotein_alpha_su"/>
</dbReference>
<dbReference type="FunFam" id="3.40.50.300:FF:000692">
    <property type="entry name" value="Guanine nucleotide-binding protein subunit alpha"/>
    <property type="match status" value="1"/>
</dbReference>
<dbReference type="SUPFAM" id="SSF52540">
    <property type="entry name" value="P-loop containing nucleoside triphosphate hydrolases"/>
    <property type="match status" value="1"/>
</dbReference>
<name>A0A2A9N6L2_9AGAR</name>
<organism evidence="8 9">
    <name type="scientific">Amanita thiersii Skay4041</name>
    <dbReference type="NCBI Taxonomy" id="703135"/>
    <lineage>
        <taxon>Eukaryota</taxon>
        <taxon>Fungi</taxon>
        <taxon>Dikarya</taxon>
        <taxon>Basidiomycota</taxon>
        <taxon>Agaricomycotina</taxon>
        <taxon>Agaricomycetes</taxon>
        <taxon>Agaricomycetidae</taxon>
        <taxon>Agaricales</taxon>
        <taxon>Pluteineae</taxon>
        <taxon>Amanitaceae</taxon>
        <taxon>Amanita</taxon>
    </lineage>
</organism>
<feature type="region of interest" description="Disordered" evidence="7">
    <location>
        <begin position="202"/>
        <end position="243"/>
    </location>
</feature>
<feature type="binding site" evidence="5">
    <location>
        <begin position="336"/>
        <end position="342"/>
    </location>
    <ligand>
        <name>GTP</name>
        <dbReference type="ChEBI" id="CHEBI:37565"/>
    </ligand>
</feature>
<evidence type="ECO:0000256" key="5">
    <source>
        <dbReference type="PIRSR" id="PIRSR601019-1"/>
    </source>
</evidence>
<sequence length="526" mass="59838">MLKSKHPQSRRRSISDPLAVVLRPPPNESPEDRESRLKAESDARKVSNEIDEMLRQERMDKKRMRADVSVLLLGQSESGKSTTLKQFQLLHSPASFHAERLAWRAVIYLNLVRSVRRILDSLSPESDALDEVDDSESLETASIIISANGRPPSAISGTRVPNFELYRRRLEPLILLEDRLTQLFSPNGEAQAEINISHASSGHYTAKATATRRSISRTSNAEKHTSRRGSPNSDTGEREVSVHTSRNWKQAFSMVLVNRAKNKPSGEIEGWWTDPDDPSHTLHACAPTMLELWRDPAVRQRLREKGIFLEDTSGFYLDEIPRITAKRYIPTDADVLKARLKTLGVVEHSFSVQSRRNRAPVQWKIYDVGGSRNQRQAWAPYFEDVNAIIFLAPISAFDQFLEEDPRVNRLDDSLQLWRSVVSNRLLSHVSFVLFLNKCDLLQAKLDAGVKVKQHILSYGNRPNAYDSVSKFFRDKFSAIHQSHTPNRERGLYSHFTSVTDTRATAKIITSIQDIIVRINLTNMKLV</sequence>
<evidence type="ECO:0000313" key="8">
    <source>
        <dbReference type="EMBL" id="PFH45359.1"/>
    </source>
</evidence>
<dbReference type="SUPFAM" id="SSF47895">
    <property type="entry name" value="Transducin (alpha subunit), insertion domain"/>
    <property type="match status" value="1"/>
</dbReference>
<evidence type="ECO:0000256" key="1">
    <source>
        <dbReference type="ARBA" id="ARBA00022723"/>
    </source>
</evidence>
<dbReference type="GO" id="GO:0003924">
    <property type="term" value="F:GTPase activity"/>
    <property type="evidence" value="ECO:0007669"/>
    <property type="project" value="InterPro"/>
</dbReference>